<keyword evidence="4" id="KW-1185">Reference proteome</keyword>
<keyword evidence="2" id="KW-0732">Signal</keyword>
<dbReference type="Proteomes" id="UP000831796">
    <property type="component" value="Chromosome"/>
</dbReference>
<dbReference type="RefSeq" id="WP_244678192.1">
    <property type="nucleotide sequence ID" value="NZ_CP095046.1"/>
</dbReference>
<feature type="signal peptide" evidence="2">
    <location>
        <begin position="1"/>
        <end position="19"/>
    </location>
</feature>
<evidence type="ECO:0000256" key="2">
    <source>
        <dbReference type="SAM" id="SignalP"/>
    </source>
</evidence>
<protein>
    <recommendedName>
        <fullName evidence="5">Translation initiation factor IF-2</fullName>
    </recommendedName>
</protein>
<feature type="region of interest" description="Disordered" evidence="1">
    <location>
        <begin position="21"/>
        <end position="131"/>
    </location>
</feature>
<reference evidence="3" key="1">
    <citation type="submission" date="2022-04" db="EMBL/GenBank/DDBJ databases">
        <title>Hymenobacter sp. isolated from the air.</title>
        <authorList>
            <person name="Won M."/>
            <person name="Lee C.-M."/>
            <person name="Woen H.-Y."/>
            <person name="Kwon S.-W."/>
        </authorList>
    </citation>
    <scope>NUCLEOTIDE SEQUENCE</scope>
    <source>
        <strain evidence="3">5116S-3</strain>
    </source>
</reference>
<evidence type="ECO:0000313" key="3">
    <source>
        <dbReference type="EMBL" id="UOQ74856.1"/>
    </source>
</evidence>
<organism evidence="3 4">
    <name type="scientific">Hymenobacter cellulosilyticus</name>
    <dbReference type="NCBI Taxonomy" id="2932248"/>
    <lineage>
        <taxon>Bacteria</taxon>
        <taxon>Pseudomonadati</taxon>
        <taxon>Bacteroidota</taxon>
        <taxon>Cytophagia</taxon>
        <taxon>Cytophagales</taxon>
        <taxon>Hymenobacteraceae</taxon>
        <taxon>Hymenobacter</taxon>
    </lineage>
</organism>
<evidence type="ECO:0008006" key="5">
    <source>
        <dbReference type="Google" id="ProtNLM"/>
    </source>
</evidence>
<evidence type="ECO:0000313" key="4">
    <source>
        <dbReference type="Proteomes" id="UP000831796"/>
    </source>
</evidence>
<feature type="compositionally biased region" description="Polar residues" evidence="1">
    <location>
        <begin position="60"/>
        <end position="73"/>
    </location>
</feature>
<accession>A0A8T9QBD4</accession>
<name>A0A8T9QBD4_9BACT</name>
<feature type="compositionally biased region" description="Basic and acidic residues" evidence="1">
    <location>
        <begin position="37"/>
        <end position="48"/>
    </location>
</feature>
<dbReference type="KEGG" id="hcu:MUN79_13875"/>
<proteinExistence type="predicted"/>
<feature type="chain" id="PRO_5035843573" description="Translation initiation factor IF-2" evidence="2">
    <location>
        <begin position="20"/>
        <end position="131"/>
    </location>
</feature>
<dbReference type="EMBL" id="CP095046">
    <property type="protein sequence ID" value="UOQ74856.1"/>
    <property type="molecule type" value="Genomic_DNA"/>
</dbReference>
<gene>
    <name evidence="3" type="ORF">MUN79_13875</name>
</gene>
<sequence length="131" mass="13712">MKKLVFALAALFCSFAAQAQTPVTDAQRAAKPTSAERQQDEAKRKDLTEPSPEQLAPKSNHGQQVQAVAQGTTLRGPARGAAVSAVARSGRSAQRPQGGRVARGTRSHGLHGGSSAHQTGRGNGNGHRLER</sequence>
<dbReference type="AlphaFoldDB" id="A0A8T9QBD4"/>
<feature type="compositionally biased region" description="Low complexity" evidence="1">
    <location>
        <begin position="78"/>
        <end position="93"/>
    </location>
</feature>
<evidence type="ECO:0000256" key="1">
    <source>
        <dbReference type="SAM" id="MobiDB-lite"/>
    </source>
</evidence>